<comment type="function">
    <text evidence="11">Cell surface receptor that may play a role in the innate and adaptive immune response. Acts as a counter-receptor for CD276 and interaction with CD276 on T-cells enhances T-cell activation.</text>
</comment>
<dbReference type="AlphaFoldDB" id="A0A4U1FA75"/>
<dbReference type="InterPro" id="IPR052314">
    <property type="entry name" value="Immune_rcpt_domain"/>
</dbReference>
<keyword evidence="5 16" id="KW-1133">Transmembrane helix</keyword>
<evidence type="ECO:0000256" key="6">
    <source>
        <dbReference type="ARBA" id="ARBA00023136"/>
    </source>
</evidence>
<comment type="caution">
    <text evidence="18">The sequence shown here is derived from an EMBL/GenBank/DDBJ whole genome shotgun (WGS) entry which is preliminary data.</text>
</comment>
<sequence>APVESVYSKVRHFEGETLSVQCSYKSRKNHTEGKVWCKIRRKKCETVFTRVGVQGPRYLLQDDTQAKVVSITMAALRRQDSGRYWCMRNSSGILYPLMGFLLEVSPASTTKRNTPLTKLPTILQSGTVVTAGPALTSGPDAPFTTSTTVFTPGLLTLARFLPFPASGSIRLTSVTGYGFTGTSPSTTGPSRTMGSQTVTASPSNAGASAAGPASTPTKAGHLCTMGSPTTGMCPTARSLLNLLSPSRHQDFYPAVLVAVLALLPVPVMLIVVYGFWKKRHMGTCAVILPDPGGTHPQDRSLHGSLLGLKPLNCMGSRETRGGVKMGTCLDWSQAGDEDCAMLDSGLPRTGGCTASSQFPWAAWNLVGDRGVPMPLGEERVQKQLVSQGSHPGREEGTVTKSWGSPKVLGIPELPKPPTPWAKCPLWGLWMGPDLTVAACPSSPGSQQSPHSHCCCLLAGPSRESCDRAAENPSPTGPACPCMQRLIRALSPSSHTQAPGLSS</sequence>
<evidence type="ECO:0000256" key="4">
    <source>
        <dbReference type="ARBA" id="ARBA00022729"/>
    </source>
</evidence>
<keyword evidence="6 16" id="KW-0472">Membrane</keyword>
<evidence type="ECO:0000256" key="15">
    <source>
        <dbReference type="SAM" id="MobiDB-lite"/>
    </source>
</evidence>
<evidence type="ECO:0000256" key="11">
    <source>
        <dbReference type="ARBA" id="ARBA00059754"/>
    </source>
</evidence>
<proteinExistence type="predicted"/>
<evidence type="ECO:0000256" key="3">
    <source>
        <dbReference type="ARBA" id="ARBA00022692"/>
    </source>
</evidence>
<evidence type="ECO:0000256" key="2">
    <source>
        <dbReference type="ARBA" id="ARBA00022475"/>
    </source>
</evidence>
<dbReference type="GO" id="GO:0038023">
    <property type="term" value="F:signaling receptor activity"/>
    <property type="evidence" value="ECO:0007669"/>
    <property type="project" value="TreeGrafter"/>
</dbReference>
<organism evidence="18 19">
    <name type="scientific">Monodon monoceros</name>
    <name type="common">Narwhal</name>
    <name type="synonym">Ceratodon monodon</name>
    <dbReference type="NCBI Taxonomy" id="40151"/>
    <lineage>
        <taxon>Eukaryota</taxon>
        <taxon>Metazoa</taxon>
        <taxon>Chordata</taxon>
        <taxon>Craniata</taxon>
        <taxon>Vertebrata</taxon>
        <taxon>Euteleostomi</taxon>
        <taxon>Mammalia</taxon>
        <taxon>Eutheria</taxon>
        <taxon>Laurasiatheria</taxon>
        <taxon>Artiodactyla</taxon>
        <taxon>Whippomorpha</taxon>
        <taxon>Cetacea</taxon>
        <taxon>Odontoceti</taxon>
        <taxon>Monodontidae</taxon>
        <taxon>Monodon</taxon>
    </lineage>
</organism>
<dbReference type="CDD" id="cd05716">
    <property type="entry name" value="IgV_pIgR_like"/>
    <property type="match status" value="1"/>
</dbReference>
<keyword evidence="7" id="KW-1015">Disulfide bond</keyword>
<evidence type="ECO:0000256" key="12">
    <source>
        <dbReference type="ARBA" id="ARBA00066031"/>
    </source>
</evidence>
<feature type="domain" description="Immunoglobulin V-set" evidence="17">
    <location>
        <begin position="14"/>
        <end position="102"/>
    </location>
</feature>
<dbReference type="Proteomes" id="UP000308365">
    <property type="component" value="Unassembled WGS sequence"/>
</dbReference>
<keyword evidence="8" id="KW-0675">Receptor</keyword>
<keyword evidence="9" id="KW-0325">Glycoprotein</keyword>
<comment type="subunit">
    <text evidence="12">Interacts with CD276 and this interaction enhances T-cell activation.</text>
</comment>
<dbReference type="EMBL" id="RWIC01000263">
    <property type="protein sequence ID" value="TKC46501.1"/>
    <property type="molecule type" value="Genomic_DNA"/>
</dbReference>
<dbReference type="Gene3D" id="2.60.40.10">
    <property type="entry name" value="Immunoglobulins"/>
    <property type="match status" value="1"/>
</dbReference>
<feature type="transmembrane region" description="Helical" evidence="16">
    <location>
        <begin position="251"/>
        <end position="276"/>
    </location>
</feature>
<dbReference type="PANTHER" id="PTHR16423">
    <property type="entry name" value="TREM-LIKE TRANSCRIPT PROTEIN"/>
    <property type="match status" value="1"/>
</dbReference>
<dbReference type="InterPro" id="IPR013106">
    <property type="entry name" value="Ig_V-set"/>
</dbReference>
<reference evidence="19" key="1">
    <citation type="journal article" date="2019" name="IScience">
        <title>Narwhal Genome Reveals Long-Term Low Genetic Diversity despite Current Large Abundance Size.</title>
        <authorList>
            <person name="Westbury M.V."/>
            <person name="Petersen B."/>
            <person name="Garde E."/>
            <person name="Heide-Jorgensen M.P."/>
            <person name="Lorenzen E.D."/>
        </authorList>
    </citation>
    <scope>NUCLEOTIDE SEQUENCE [LARGE SCALE GENOMIC DNA]</scope>
</reference>
<dbReference type="SUPFAM" id="SSF48726">
    <property type="entry name" value="Immunoglobulin"/>
    <property type="match status" value="1"/>
</dbReference>
<dbReference type="Pfam" id="PF07686">
    <property type="entry name" value="V-set"/>
    <property type="match status" value="1"/>
</dbReference>
<evidence type="ECO:0000256" key="8">
    <source>
        <dbReference type="ARBA" id="ARBA00023170"/>
    </source>
</evidence>
<dbReference type="PANTHER" id="PTHR16423:SF3">
    <property type="entry name" value="TREM-LIKE TRANSCRIPT 2 PROTEIN"/>
    <property type="match status" value="1"/>
</dbReference>
<keyword evidence="2" id="KW-1003">Cell membrane</keyword>
<evidence type="ECO:0000256" key="5">
    <source>
        <dbReference type="ARBA" id="ARBA00022989"/>
    </source>
</evidence>
<evidence type="ECO:0000256" key="1">
    <source>
        <dbReference type="ARBA" id="ARBA00004251"/>
    </source>
</evidence>
<keyword evidence="10" id="KW-0393">Immunoglobulin domain</keyword>
<protein>
    <recommendedName>
        <fullName evidence="13">Trem-like transcript 2 protein</fullName>
    </recommendedName>
    <alternativeName>
        <fullName evidence="14">Triggering receptor expressed on myeloid cells-like protein 2</fullName>
    </alternativeName>
</protein>
<dbReference type="GO" id="GO:0009986">
    <property type="term" value="C:cell surface"/>
    <property type="evidence" value="ECO:0007669"/>
    <property type="project" value="TreeGrafter"/>
</dbReference>
<evidence type="ECO:0000313" key="19">
    <source>
        <dbReference type="Proteomes" id="UP000308365"/>
    </source>
</evidence>
<comment type="subcellular location">
    <subcellularLocation>
        <location evidence="1">Cell membrane</location>
        <topology evidence="1">Single-pass type I membrane protein</topology>
    </subcellularLocation>
</comment>
<dbReference type="InterPro" id="IPR036179">
    <property type="entry name" value="Ig-like_dom_sf"/>
</dbReference>
<evidence type="ECO:0000256" key="13">
    <source>
        <dbReference type="ARBA" id="ARBA00071543"/>
    </source>
</evidence>
<feature type="region of interest" description="Disordered" evidence="15">
    <location>
        <begin position="181"/>
        <end position="214"/>
    </location>
</feature>
<evidence type="ECO:0000256" key="7">
    <source>
        <dbReference type="ARBA" id="ARBA00023157"/>
    </source>
</evidence>
<gene>
    <name evidence="18" type="ORF">EI555_007302</name>
</gene>
<accession>A0A4U1FA75</accession>
<keyword evidence="4" id="KW-0732">Signal</keyword>
<evidence type="ECO:0000256" key="10">
    <source>
        <dbReference type="ARBA" id="ARBA00023319"/>
    </source>
</evidence>
<dbReference type="GO" id="GO:0005886">
    <property type="term" value="C:plasma membrane"/>
    <property type="evidence" value="ECO:0007669"/>
    <property type="project" value="UniProtKB-SubCell"/>
</dbReference>
<name>A0A4U1FA75_MONMO</name>
<evidence type="ECO:0000313" key="18">
    <source>
        <dbReference type="EMBL" id="TKC46501.1"/>
    </source>
</evidence>
<feature type="non-terminal residue" evidence="18">
    <location>
        <position position="1"/>
    </location>
</feature>
<dbReference type="FunFam" id="2.60.40.10:FF:001672">
    <property type="entry name" value="Triggering receptor expressed on myeloid cells like 2"/>
    <property type="match status" value="1"/>
</dbReference>
<dbReference type="InterPro" id="IPR013783">
    <property type="entry name" value="Ig-like_fold"/>
</dbReference>
<dbReference type="GO" id="GO:0042110">
    <property type="term" value="P:T cell activation"/>
    <property type="evidence" value="ECO:0007669"/>
    <property type="project" value="TreeGrafter"/>
</dbReference>
<evidence type="ECO:0000256" key="14">
    <source>
        <dbReference type="ARBA" id="ARBA00082751"/>
    </source>
</evidence>
<evidence type="ECO:0000256" key="16">
    <source>
        <dbReference type="SAM" id="Phobius"/>
    </source>
</evidence>
<evidence type="ECO:0000259" key="17">
    <source>
        <dbReference type="Pfam" id="PF07686"/>
    </source>
</evidence>
<evidence type="ECO:0000256" key="9">
    <source>
        <dbReference type="ARBA" id="ARBA00023180"/>
    </source>
</evidence>
<keyword evidence="3 16" id="KW-0812">Transmembrane</keyword>